<accession>A0A0A9D0Z3</accession>
<protein>
    <submittedName>
        <fullName evidence="1">Uncharacterized protein</fullName>
    </submittedName>
</protein>
<proteinExistence type="predicted"/>
<organism evidence="1">
    <name type="scientific">Arundo donax</name>
    <name type="common">Giant reed</name>
    <name type="synonym">Donax arundinaceus</name>
    <dbReference type="NCBI Taxonomy" id="35708"/>
    <lineage>
        <taxon>Eukaryota</taxon>
        <taxon>Viridiplantae</taxon>
        <taxon>Streptophyta</taxon>
        <taxon>Embryophyta</taxon>
        <taxon>Tracheophyta</taxon>
        <taxon>Spermatophyta</taxon>
        <taxon>Magnoliopsida</taxon>
        <taxon>Liliopsida</taxon>
        <taxon>Poales</taxon>
        <taxon>Poaceae</taxon>
        <taxon>PACMAD clade</taxon>
        <taxon>Arundinoideae</taxon>
        <taxon>Arundineae</taxon>
        <taxon>Arundo</taxon>
    </lineage>
</organism>
<dbReference type="SUPFAM" id="SSF52047">
    <property type="entry name" value="RNI-like"/>
    <property type="match status" value="1"/>
</dbReference>
<reference evidence="1" key="2">
    <citation type="journal article" date="2015" name="Data Brief">
        <title>Shoot transcriptome of the giant reed, Arundo donax.</title>
        <authorList>
            <person name="Barrero R.A."/>
            <person name="Guerrero F.D."/>
            <person name="Moolhuijzen P."/>
            <person name="Goolsby J.A."/>
            <person name="Tidwell J."/>
            <person name="Bellgard S.E."/>
            <person name="Bellgard M.I."/>
        </authorList>
    </citation>
    <scope>NUCLEOTIDE SEQUENCE</scope>
    <source>
        <tissue evidence="1">Shoot tissue taken approximately 20 cm above the soil surface</tissue>
    </source>
</reference>
<sequence length="109" mass="12469">MFDRLTLLVVICFCAGLNLVTLGLRNAWLSVDGLKKMPNLTHLTLEFVRLDDENLDKLNECFPCFHTLNLIGVGGIKDPKIHLPQLKTCRWEVSNIPSLWLSMPQTWSF</sequence>
<reference evidence="1" key="1">
    <citation type="submission" date="2014-09" db="EMBL/GenBank/DDBJ databases">
        <authorList>
            <person name="Magalhaes I.L.F."/>
            <person name="Oliveira U."/>
            <person name="Santos F.R."/>
            <person name="Vidigal T.H.D.A."/>
            <person name="Brescovit A.D."/>
            <person name="Santos A.J."/>
        </authorList>
    </citation>
    <scope>NUCLEOTIDE SEQUENCE</scope>
    <source>
        <tissue evidence="1">Shoot tissue taken approximately 20 cm above the soil surface</tissue>
    </source>
</reference>
<evidence type="ECO:0000313" key="1">
    <source>
        <dbReference type="EMBL" id="JAD81506.1"/>
    </source>
</evidence>
<dbReference type="AlphaFoldDB" id="A0A0A9D0Z3"/>
<dbReference type="EMBL" id="GBRH01216389">
    <property type="protein sequence ID" value="JAD81506.1"/>
    <property type="molecule type" value="Transcribed_RNA"/>
</dbReference>
<name>A0A0A9D0Z3_ARUDO</name>